<feature type="transmembrane region" description="Helical" evidence="1">
    <location>
        <begin position="29"/>
        <end position="53"/>
    </location>
</feature>
<keyword evidence="1" id="KW-1133">Transmembrane helix</keyword>
<dbReference type="OrthoDB" id="1684279at2"/>
<evidence type="ECO:0000313" key="2">
    <source>
        <dbReference type="EMBL" id="SMC50005.1"/>
    </source>
</evidence>
<feature type="transmembrane region" description="Helical" evidence="1">
    <location>
        <begin position="59"/>
        <end position="78"/>
    </location>
</feature>
<keyword evidence="1" id="KW-0812">Transmembrane</keyword>
<dbReference type="EMBL" id="FWXI01000004">
    <property type="protein sequence ID" value="SMC50005.1"/>
    <property type="molecule type" value="Genomic_DNA"/>
</dbReference>
<gene>
    <name evidence="2" type="ORF">SAMN04488500_10484</name>
</gene>
<feature type="transmembrane region" description="Helical" evidence="1">
    <location>
        <begin position="90"/>
        <end position="107"/>
    </location>
</feature>
<name>A0A1W1ZN96_9FIRM</name>
<evidence type="ECO:0000313" key="3">
    <source>
        <dbReference type="Proteomes" id="UP000192738"/>
    </source>
</evidence>
<keyword evidence="1" id="KW-0472">Membrane</keyword>
<dbReference type="Proteomes" id="UP000192738">
    <property type="component" value="Unassembled WGS sequence"/>
</dbReference>
<sequence length="108" mass="11622">MNTTILDSICWLKELASNTNKTVQTILRILAAVFGGYVLTASALAALALLLPWPKPDVLFFSALFPALIYPAVLLWIFAAPTAQRAWRDLAAATLFCGVLALTAAWAS</sequence>
<dbReference type="STRING" id="112901.SAMN04488500_10484"/>
<keyword evidence="3" id="KW-1185">Reference proteome</keyword>
<reference evidence="2 3" key="1">
    <citation type="submission" date="2017-04" db="EMBL/GenBank/DDBJ databases">
        <authorList>
            <person name="Afonso C.L."/>
            <person name="Miller P.J."/>
            <person name="Scott M.A."/>
            <person name="Spackman E."/>
            <person name="Goraichik I."/>
            <person name="Dimitrov K.M."/>
            <person name="Suarez D.L."/>
            <person name="Swayne D.E."/>
        </authorList>
    </citation>
    <scope>NUCLEOTIDE SEQUENCE [LARGE SCALE GENOMIC DNA]</scope>
    <source>
        <strain evidence="2 3">DSM 5090</strain>
    </source>
</reference>
<protein>
    <submittedName>
        <fullName evidence="2">Uncharacterized protein</fullName>
    </submittedName>
</protein>
<accession>A0A1W1ZN96</accession>
<dbReference type="AlphaFoldDB" id="A0A1W1ZN96"/>
<proteinExistence type="predicted"/>
<dbReference type="RefSeq" id="WP_084574747.1">
    <property type="nucleotide sequence ID" value="NZ_CP155572.1"/>
</dbReference>
<evidence type="ECO:0000256" key="1">
    <source>
        <dbReference type="SAM" id="Phobius"/>
    </source>
</evidence>
<organism evidence="2 3">
    <name type="scientific">Sporomusa malonica</name>
    <dbReference type="NCBI Taxonomy" id="112901"/>
    <lineage>
        <taxon>Bacteria</taxon>
        <taxon>Bacillati</taxon>
        <taxon>Bacillota</taxon>
        <taxon>Negativicutes</taxon>
        <taxon>Selenomonadales</taxon>
        <taxon>Sporomusaceae</taxon>
        <taxon>Sporomusa</taxon>
    </lineage>
</organism>